<comment type="caution">
    <text evidence="4">The sequence shown here is derived from an EMBL/GenBank/DDBJ whole genome shotgun (WGS) entry which is preliminary data.</text>
</comment>
<dbReference type="Gene3D" id="1.20.120.50">
    <property type="entry name" value="Hemerythrin-like"/>
    <property type="match status" value="1"/>
</dbReference>
<evidence type="ECO:0000256" key="1">
    <source>
        <dbReference type="ARBA" id="ARBA00010587"/>
    </source>
</evidence>
<proteinExistence type="inferred from homology"/>
<name>A0A942A0L5_9BACT</name>
<dbReference type="InterPro" id="IPR035938">
    <property type="entry name" value="Hemerythrin-like_sf"/>
</dbReference>
<comment type="similarity">
    <text evidence="1">Belongs to the hemerythrin family.</text>
</comment>
<accession>A0A942A0L5</accession>
<keyword evidence="2" id="KW-0479">Metal-binding</keyword>
<evidence type="ECO:0000313" key="5">
    <source>
        <dbReference type="Proteomes" id="UP000722750"/>
    </source>
</evidence>
<protein>
    <submittedName>
        <fullName evidence="4">Bacteriohemerythrin</fullName>
    </submittedName>
</protein>
<dbReference type="Proteomes" id="UP000722750">
    <property type="component" value="Unassembled WGS sequence"/>
</dbReference>
<dbReference type="SUPFAM" id="SSF47188">
    <property type="entry name" value="Hemerythrin-like"/>
    <property type="match status" value="1"/>
</dbReference>
<evidence type="ECO:0000256" key="3">
    <source>
        <dbReference type="ARBA" id="ARBA00023004"/>
    </source>
</evidence>
<evidence type="ECO:0000256" key="2">
    <source>
        <dbReference type="ARBA" id="ARBA00022723"/>
    </source>
</evidence>
<reference evidence="4" key="1">
    <citation type="journal article" date="2021" name="ISME J.">
        <title>Fine-scale metabolic discontinuity in a stratified prokaryote microbiome of a Red Sea deep halocline.</title>
        <authorList>
            <person name="Michoud G."/>
            <person name="Ngugi D.K."/>
            <person name="Barozzi A."/>
            <person name="Merlino G."/>
            <person name="Calleja M.L."/>
            <person name="Delgado-Huertas A."/>
            <person name="Moran X.A.G."/>
            <person name="Daffonchio D."/>
        </authorList>
    </citation>
    <scope>NUCLEOTIDE SEQUENCE</scope>
    <source>
        <strain evidence="4">SuakinDeep_MAG55_1</strain>
    </source>
</reference>
<evidence type="ECO:0000313" key="4">
    <source>
        <dbReference type="EMBL" id="MBS1257191.1"/>
    </source>
</evidence>
<dbReference type="AlphaFoldDB" id="A0A942A0L5"/>
<dbReference type="EMBL" id="JAANXD010000013">
    <property type="protein sequence ID" value="MBS1257191.1"/>
    <property type="molecule type" value="Genomic_DNA"/>
</dbReference>
<sequence length="110" mass="13421">MKWTRDCRLGINDIDSQHRLLFAISNELLDIENPLEEQLEFRYLIDHLRKHKEIIQEINDILKSGTDLRKLKEQLESLMFRWIKEHICGEDKKYSKWYHQKKQSQPKDSI</sequence>
<keyword evidence="3" id="KW-0408">Iron</keyword>
<gene>
    <name evidence="4" type="ORF">MAG551_00227</name>
</gene>
<organism evidence="4 5">
    <name type="scientific">Candidatus Scalindua arabica</name>
    <dbReference type="NCBI Taxonomy" id="1127984"/>
    <lineage>
        <taxon>Bacteria</taxon>
        <taxon>Pseudomonadati</taxon>
        <taxon>Planctomycetota</taxon>
        <taxon>Candidatus Brocadiia</taxon>
        <taxon>Candidatus Brocadiales</taxon>
        <taxon>Candidatus Scalinduaceae</taxon>
        <taxon>Candidatus Scalindua</taxon>
    </lineage>
</organism>
<dbReference type="GO" id="GO:0046872">
    <property type="term" value="F:metal ion binding"/>
    <property type="evidence" value="ECO:0007669"/>
    <property type="project" value="UniProtKB-KW"/>
</dbReference>